<feature type="region of interest" description="Disordered" evidence="1">
    <location>
        <begin position="1"/>
        <end position="138"/>
    </location>
</feature>
<gene>
    <name evidence="2" type="ORF">Pmani_025238</name>
</gene>
<feature type="compositionally biased region" description="Basic and acidic residues" evidence="1">
    <location>
        <begin position="106"/>
        <end position="122"/>
    </location>
</feature>
<dbReference type="AlphaFoldDB" id="A0AAE1P853"/>
<dbReference type="Proteomes" id="UP001292094">
    <property type="component" value="Unassembled WGS sequence"/>
</dbReference>
<sequence length="138" mass="15129">MSYHFISHSFLTTPSPHPHSPITTPSKLPPRPSPHPHHATPPHPHSLTTTPPQPQHDLLHTPTTRPPPHPHSHNTTPSLPQHAPVTLHSMHKSPSDPLPYQQSTGRQDKEASTPPTHSDREGPVPVHPVEESVGFLSS</sequence>
<protein>
    <submittedName>
        <fullName evidence="2">Uncharacterized protein</fullName>
    </submittedName>
</protein>
<name>A0AAE1P853_9EUCA</name>
<reference evidence="2" key="1">
    <citation type="submission" date="2023-11" db="EMBL/GenBank/DDBJ databases">
        <title>Genome assemblies of two species of porcelain crab, Petrolisthes cinctipes and Petrolisthes manimaculis (Anomura: Porcellanidae).</title>
        <authorList>
            <person name="Angst P."/>
        </authorList>
    </citation>
    <scope>NUCLEOTIDE SEQUENCE</scope>
    <source>
        <strain evidence="2">PB745_02</strain>
        <tissue evidence="2">Gill</tissue>
    </source>
</reference>
<keyword evidence="3" id="KW-1185">Reference proteome</keyword>
<dbReference type="EMBL" id="JAWZYT010002691">
    <property type="protein sequence ID" value="KAK4302684.1"/>
    <property type="molecule type" value="Genomic_DNA"/>
</dbReference>
<proteinExistence type="predicted"/>
<evidence type="ECO:0000313" key="2">
    <source>
        <dbReference type="EMBL" id="KAK4302684.1"/>
    </source>
</evidence>
<evidence type="ECO:0000313" key="3">
    <source>
        <dbReference type="Proteomes" id="UP001292094"/>
    </source>
</evidence>
<accession>A0AAE1P853</accession>
<comment type="caution">
    <text evidence="2">The sequence shown here is derived from an EMBL/GenBank/DDBJ whole genome shotgun (WGS) entry which is preliminary data.</text>
</comment>
<organism evidence="2 3">
    <name type="scientific">Petrolisthes manimaculis</name>
    <dbReference type="NCBI Taxonomy" id="1843537"/>
    <lineage>
        <taxon>Eukaryota</taxon>
        <taxon>Metazoa</taxon>
        <taxon>Ecdysozoa</taxon>
        <taxon>Arthropoda</taxon>
        <taxon>Crustacea</taxon>
        <taxon>Multicrustacea</taxon>
        <taxon>Malacostraca</taxon>
        <taxon>Eumalacostraca</taxon>
        <taxon>Eucarida</taxon>
        <taxon>Decapoda</taxon>
        <taxon>Pleocyemata</taxon>
        <taxon>Anomura</taxon>
        <taxon>Galatheoidea</taxon>
        <taxon>Porcellanidae</taxon>
        <taxon>Petrolisthes</taxon>
    </lineage>
</organism>
<feature type="compositionally biased region" description="Low complexity" evidence="1">
    <location>
        <begin position="7"/>
        <end position="26"/>
    </location>
</feature>
<evidence type="ECO:0000256" key="1">
    <source>
        <dbReference type="SAM" id="MobiDB-lite"/>
    </source>
</evidence>